<sequence>MNLNTRQQQAVEATEGRVRVIAGAGSGKTRVLAHRYAFLANEVGISPGNILCLTFTNKAAQEMKRRISTMVDRGSVNDFICTIHSFCAKFLRKEIYRIGYPRNFTIIDEEDGKALARQAMQEFGIDRRKTTAERFLKSVAAYKGYEPMQYIQKHLLPCSSSEAPDATVRYLRLQLKQFALDYDDLLYFTLYILQHFDDARKYWTEKINYVMVDEVQDCTGDDWKLLHAITENHGNLFVVGDPDQAIYEWRGANPKIFVDFKAHTDIILNENYRSTPDILEVANHIIEHNHNRVKKELFTVKLNERQVVHLHAKSDKEEAAFIASRIDDAVKEGMGYGDFAILYRSSFLSRQIEQSLLKLHIPYSVWGGVRFFERKEIKDVLSYLRIVATDNDDLSFRRIINLPARKFGDASLKALSAIAEEEDTSLMTALRNHIDDKRFSKPTLRNFLKLIDDARARVGIMPVSELTDWILKESGLGDLYRTDEEEERLENLTELINSMKEFEEGRIDEGDADLTSYLQEIALYTNADRSNDSERVRMMTIHQSKGLEFPEVFVIGLTEGIFPNHRAIRERRQDGEEEERRLMYVAVTRAERMLWLCESEGYMNENGALKFPSRFLSEVPEGMLRVEGKLDPVLKAGTAGLVSMLNQELCEDGEKPWDNGTRVSHKIFGEGVIEGYDASAKSYKVRFNASTRNLLPHVLTRL</sequence>
<gene>
    <name evidence="1" type="ORF">E5331_14080</name>
</gene>
<name>A0AC61RD38_9BACT</name>
<evidence type="ECO:0000313" key="2">
    <source>
        <dbReference type="Proteomes" id="UP000306319"/>
    </source>
</evidence>
<keyword evidence="2" id="KW-1185">Reference proteome</keyword>
<reference evidence="1" key="1">
    <citation type="submission" date="2019-04" db="EMBL/GenBank/DDBJ databases">
        <title>Microbes associate with the intestines of laboratory mice.</title>
        <authorList>
            <person name="Navarre W."/>
            <person name="Wong E."/>
            <person name="Huang K."/>
            <person name="Tropini C."/>
            <person name="Ng K."/>
            <person name="Yu B."/>
        </authorList>
    </citation>
    <scope>NUCLEOTIDE SEQUENCE</scope>
    <source>
        <strain evidence="1">NM04_E33</strain>
    </source>
</reference>
<organism evidence="1 2">
    <name type="scientific">Lepagella muris</name>
    <dbReference type="NCBI Taxonomy" id="3032870"/>
    <lineage>
        <taxon>Bacteria</taxon>
        <taxon>Pseudomonadati</taxon>
        <taxon>Bacteroidota</taxon>
        <taxon>Bacteroidia</taxon>
        <taxon>Bacteroidales</taxon>
        <taxon>Muribaculaceae</taxon>
        <taxon>Lepagella</taxon>
    </lineage>
</organism>
<keyword evidence="1" id="KW-0378">Hydrolase</keyword>
<comment type="caution">
    <text evidence="1">The sequence shown here is derived from an EMBL/GenBank/DDBJ whole genome shotgun (WGS) entry which is preliminary data.</text>
</comment>
<keyword evidence="1" id="KW-0547">Nucleotide-binding</keyword>
<accession>A0AC61RD38</accession>
<dbReference type="Proteomes" id="UP000306319">
    <property type="component" value="Unassembled WGS sequence"/>
</dbReference>
<evidence type="ECO:0000313" key="1">
    <source>
        <dbReference type="EMBL" id="TGY77570.1"/>
    </source>
</evidence>
<dbReference type="EMBL" id="SRYB01000023">
    <property type="protein sequence ID" value="TGY77570.1"/>
    <property type="molecule type" value="Genomic_DNA"/>
</dbReference>
<protein>
    <submittedName>
        <fullName evidence="1">ATP-dependent DNA helicase PcrA</fullName>
    </submittedName>
</protein>
<proteinExistence type="predicted"/>
<keyword evidence="1" id="KW-0067">ATP-binding</keyword>
<keyword evidence="1" id="KW-0347">Helicase</keyword>